<dbReference type="Pfam" id="PF25487">
    <property type="entry name" value="ETR1_N"/>
    <property type="match status" value="1"/>
</dbReference>
<evidence type="ECO:0000256" key="5">
    <source>
        <dbReference type="ARBA" id="ARBA00022777"/>
    </source>
</evidence>
<feature type="transmembrane region" description="Helical" evidence="8">
    <location>
        <begin position="29"/>
        <end position="54"/>
    </location>
</feature>
<dbReference type="InterPro" id="IPR050351">
    <property type="entry name" value="BphY/WalK/GraS-like"/>
</dbReference>
<dbReference type="SMART" id="SM00387">
    <property type="entry name" value="HATPase_c"/>
    <property type="match status" value="1"/>
</dbReference>
<dbReference type="Pfam" id="PF02518">
    <property type="entry name" value="HATPase_c"/>
    <property type="match status" value="1"/>
</dbReference>
<comment type="caution">
    <text evidence="10">The sequence shown here is derived from an EMBL/GenBank/DDBJ whole genome shotgun (WGS) entry which is preliminary data.</text>
</comment>
<keyword evidence="6" id="KW-0902">Two-component regulatory system</keyword>
<dbReference type="CDD" id="cd00082">
    <property type="entry name" value="HisKA"/>
    <property type="match status" value="1"/>
</dbReference>
<dbReference type="PROSITE" id="PS50109">
    <property type="entry name" value="HIS_KIN"/>
    <property type="match status" value="1"/>
</dbReference>
<feature type="transmembrane region" description="Helical" evidence="8">
    <location>
        <begin position="66"/>
        <end position="91"/>
    </location>
</feature>
<dbReference type="PRINTS" id="PR00344">
    <property type="entry name" value="BCTRLSENSOR"/>
</dbReference>
<dbReference type="SUPFAM" id="SSF55874">
    <property type="entry name" value="ATPase domain of HSP90 chaperone/DNA topoisomerase II/histidine kinase"/>
    <property type="match status" value="1"/>
</dbReference>
<feature type="domain" description="Histidine kinase" evidence="9">
    <location>
        <begin position="209"/>
        <end position="420"/>
    </location>
</feature>
<dbReference type="SMART" id="SM00388">
    <property type="entry name" value="HisKA"/>
    <property type="match status" value="1"/>
</dbReference>
<dbReference type="InterPro" id="IPR036890">
    <property type="entry name" value="HATPase_C_sf"/>
</dbReference>
<dbReference type="PANTHER" id="PTHR42878">
    <property type="entry name" value="TWO-COMPONENT HISTIDINE KINASE"/>
    <property type="match status" value="1"/>
</dbReference>
<dbReference type="Gene3D" id="3.30.565.10">
    <property type="entry name" value="Histidine kinase-like ATPase, C-terminal domain"/>
    <property type="match status" value="1"/>
</dbReference>
<evidence type="ECO:0000256" key="8">
    <source>
        <dbReference type="SAM" id="Phobius"/>
    </source>
</evidence>
<dbReference type="InterPro" id="IPR003594">
    <property type="entry name" value="HATPase_dom"/>
</dbReference>
<keyword evidence="11" id="KW-1185">Reference proteome</keyword>
<evidence type="ECO:0000256" key="7">
    <source>
        <dbReference type="SAM" id="Coils"/>
    </source>
</evidence>
<dbReference type="InterPro" id="IPR005467">
    <property type="entry name" value="His_kinase_dom"/>
</dbReference>
<keyword evidence="8" id="KW-0812">Transmembrane</keyword>
<accession>A0ABR8FVY1</accession>
<organism evidence="10 11">
    <name type="scientific">Nostoc spongiaeforme FACHB-130</name>
    <dbReference type="NCBI Taxonomy" id="1357510"/>
    <lineage>
        <taxon>Bacteria</taxon>
        <taxon>Bacillati</taxon>
        <taxon>Cyanobacteriota</taxon>
        <taxon>Cyanophyceae</taxon>
        <taxon>Nostocales</taxon>
        <taxon>Nostocaceae</taxon>
        <taxon>Nostoc</taxon>
    </lineage>
</organism>
<gene>
    <name evidence="10" type="ORF">H6G74_14215</name>
</gene>
<proteinExistence type="predicted"/>
<dbReference type="InterPro" id="IPR036097">
    <property type="entry name" value="HisK_dim/P_sf"/>
</dbReference>
<dbReference type="Pfam" id="PF00512">
    <property type="entry name" value="HisKA"/>
    <property type="match status" value="1"/>
</dbReference>
<keyword evidence="8" id="KW-1133">Transmembrane helix</keyword>
<feature type="coiled-coil region" evidence="7">
    <location>
        <begin position="129"/>
        <end position="202"/>
    </location>
</feature>
<evidence type="ECO:0000256" key="6">
    <source>
        <dbReference type="ARBA" id="ARBA00023012"/>
    </source>
</evidence>
<protein>
    <recommendedName>
        <fullName evidence="2">histidine kinase</fullName>
        <ecNumber evidence="2">2.7.13.3</ecNumber>
    </recommendedName>
</protein>
<dbReference type="EMBL" id="JACJTB010000016">
    <property type="protein sequence ID" value="MBD2595476.1"/>
    <property type="molecule type" value="Genomic_DNA"/>
</dbReference>
<dbReference type="EC" id="2.7.13.3" evidence="2"/>
<evidence type="ECO:0000256" key="3">
    <source>
        <dbReference type="ARBA" id="ARBA00022553"/>
    </source>
</evidence>
<reference evidence="10 11" key="1">
    <citation type="journal article" date="2020" name="ISME J.">
        <title>Comparative genomics reveals insights into cyanobacterial evolution and habitat adaptation.</title>
        <authorList>
            <person name="Chen M.Y."/>
            <person name="Teng W.K."/>
            <person name="Zhao L."/>
            <person name="Hu C.X."/>
            <person name="Zhou Y.K."/>
            <person name="Han B.P."/>
            <person name="Song L.R."/>
            <person name="Shu W.S."/>
        </authorList>
    </citation>
    <scope>NUCLEOTIDE SEQUENCE [LARGE SCALE GENOMIC DNA]</scope>
    <source>
        <strain evidence="10 11">FACHB-130</strain>
    </source>
</reference>
<dbReference type="InterPro" id="IPR003661">
    <property type="entry name" value="HisK_dim/P_dom"/>
</dbReference>
<dbReference type="Gene3D" id="1.10.287.130">
    <property type="match status" value="1"/>
</dbReference>
<evidence type="ECO:0000313" key="10">
    <source>
        <dbReference type="EMBL" id="MBD2595476.1"/>
    </source>
</evidence>
<dbReference type="InterPro" id="IPR058544">
    <property type="entry name" value="ETR1_N"/>
</dbReference>
<dbReference type="InterPro" id="IPR004358">
    <property type="entry name" value="Sig_transdc_His_kin-like_C"/>
</dbReference>
<evidence type="ECO:0000256" key="4">
    <source>
        <dbReference type="ARBA" id="ARBA00022679"/>
    </source>
</evidence>
<dbReference type="PANTHER" id="PTHR42878:SF15">
    <property type="entry name" value="BACTERIOPHYTOCHROME"/>
    <property type="match status" value="1"/>
</dbReference>
<keyword evidence="4" id="KW-0808">Transferase</keyword>
<keyword evidence="8" id="KW-0472">Membrane</keyword>
<keyword evidence="7" id="KW-0175">Coiled coil</keyword>
<name>A0ABR8FVY1_9NOSO</name>
<evidence type="ECO:0000259" key="9">
    <source>
        <dbReference type="PROSITE" id="PS50109"/>
    </source>
</evidence>
<evidence type="ECO:0000256" key="1">
    <source>
        <dbReference type="ARBA" id="ARBA00000085"/>
    </source>
</evidence>
<evidence type="ECO:0000256" key="2">
    <source>
        <dbReference type="ARBA" id="ARBA00012438"/>
    </source>
</evidence>
<sequence length="438" mass="50588">MQVEHFFDFFLSQNFIPHGHCYLWQPELVWLHILSDCIISFSYYSIPLMLVYFIRKREDVPFKNIFVLFSAFIISCGTTHLMEILTLWYPYYWLSGTIKALTAIISFYTVLTLIPLLPQALTLPSPAQLEAANQALQVEIAERKLVENELRQYKERLEELVEQRTIELATANKQLQAEIMQRQKSQGRMAELLQELKNTNQELNDFAYIVSHDLKAPLRGIGLLSEWLINDYADKFDEEGKDLINKIIKRVKKLQNLIDSILEYSRVGRIREEKREVNLHNIITDVIEILEPSKDIQIEVSENLPTIYCEKTKIEQVFQNLLSNAIKFLGKPQGKIIIACQEKAEYWQISVTDNGIGIEEKYFTKIFQIFQKLSSTEDPTSTGIGLSIVKKIVEMYGGVTWVESTVDQGSTFFFTIKKTLQIQPVQPVSADVGVLLDM</sequence>
<evidence type="ECO:0000313" key="11">
    <source>
        <dbReference type="Proteomes" id="UP000603457"/>
    </source>
</evidence>
<keyword evidence="5" id="KW-0418">Kinase</keyword>
<comment type="catalytic activity">
    <reaction evidence="1">
        <text>ATP + protein L-histidine = ADP + protein N-phospho-L-histidine.</text>
        <dbReference type="EC" id="2.7.13.3"/>
    </reaction>
</comment>
<keyword evidence="3" id="KW-0597">Phosphoprotein</keyword>
<dbReference type="Proteomes" id="UP000603457">
    <property type="component" value="Unassembled WGS sequence"/>
</dbReference>
<dbReference type="SUPFAM" id="SSF47384">
    <property type="entry name" value="Homodimeric domain of signal transducing histidine kinase"/>
    <property type="match status" value="1"/>
</dbReference>